<protein>
    <recommendedName>
        <fullName evidence="19">Receptor-like serine/threonine-protein kinase</fullName>
        <ecNumber evidence="19">2.7.11.1</ecNumber>
    </recommendedName>
</protein>
<dbReference type="InterPro" id="IPR000858">
    <property type="entry name" value="S_locus_glycoprot_dom"/>
</dbReference>
<dbReference type="PIRSF" id="PIRSF000641">
    <property type="entry name" value="SRK"/>
    <property type="match status" value="1"/>
</dbReference>
<evidence type="ECO:0000256" key="20">
    <source>
        <dbReference type="PROSITE-ProRule" id="PRU10141"/>
    </source>
</evidence>
<evidence type="ECO:0000256" key="9">
    <source>
        <dbReference type="ARBA" id="ARBA00022734"/>
    </source>
</evidence>
<evidence type="ECO:0000256" key="13">
    <source>
        <dbReference type="ARBA" id="ARBA00022989"/>
    </source>
</evidence>
<dbReference type="Proteomes" id="UP000694240">
    <property type="component" value="Chromosome 12"/>
</dbReference>
<keyword evidence="13 21" id="KW-1133">Transmembrane helix</keyword>
<evidence type="ECO:0000256" key="7">
    <source>
        <dbReference type="ARBA" id="ARBA00022692"/>
    </source>
</evidence>
<accession>A0A8T1Y5U1</accession>
<evidence type="ECO:0000256" key="1">
    <source>
        <dbReference type="ARBA" id="ARBA00004251"/>
    </source>
</evidence>
<dbReference type="GO" id="GO:0031625">
    <property type="term" value="F:ubiquitin protein ligase binding"/>
    <property type="evidence" value="ECO:0007669"/>
    <property type="project" value="UniProtKB-ARBA"/>
</dbReference>
<keyword evidence="3 19" id="KW-0723">Serine/threonine-protein kinase</keyword>
<keyword evidence="4" id="KW-0245">EGF-like domain</keyword>
<evidence type="ECO:0000259" key="22">
    <source>
        <dbReference type="PROSITE" id="PS50011"/>
    </source>
</evidence>
<keyword evidence="5" id="KW-0597">Phosphoprotein</keyword>
<evidence type="ECO:0000256" key="6">
    <source>
        <dbReference type="ARBA" id="ARBA00022679"/>
    </source>
</evidence>
<dbReference type="InterPro" id="IPR001480">
    <property type="entry name" value="Bulb-type_lectin_dom"/>
</dbReference>
<dbReference type="EC" id="2.7.11.1" evidence="19"/>
<keyword evidence="2" id="KW-1003">Cell membrane</keyword>
<feature type="transmembrane region" description="Helical" evidence="21">
    <location>
        <begin position="441"/>
        <end position="462"/>
    </location>
</feature>
<evidence type="ECO:0000256" key="21">
    <source>
        <dbReference type="SAM" id="Phobius"/>
    </source>
</evidence>
<keyword evidence="14 21" id="KW-0472">Membrane</keyword>
<dbReference type="GO" id="GO:0005524">
    <property type="term" value="F:ATP binding"/>
    <property type="evidence" value="ECO:0007669"/>
    <property type="project" value="UniProtKB-UniRule"/>
</dbReference>
<feature type="domain" description="Bulb-type lectin" evidence="23">
    <location>
        <begin position="36"/>
        <end position="157"/>
    </location>
</feature>
<dbReference type="InterPro" id="IPR021820">
    <property type="entry name" value="S-locus_recpt_kinase_C"/>
</dbReference>
<dbReference type="Pfam" id="PF07714">
    <property type="entry name" value="PK_Tyr_Ser-Thr"/>
    <property type="match status" value="1"/>
</dbReference>
<dbReference type="PROSITE" id="PS00108">
    <property type="entry name" value="PROTEIN_KINASE_ST"/>
    <property type="match status" value="1"/>
</dbReference>
<feature type="domain" description="Protein kinase" evidence="22">
    <location>
        <begin position="524"/>
        <end position="806"/>
    </location>
</feature>
<feature type="domain" description="Apple" evidence="24">
    <location>
        <begin position="349"/>
        <end position="427"/>
    </location>
</feature>
<evidence type="ECO:0000256" key="18">
    <source>
        <dbReference type="ARBA" id="ARBA00048679"/>
    </source>
</evidence>
<evidence type="ECO:0000256" key="8">
    <source>
        <dbReference type="ARBA" id="ARBA00022729"/>
    </source>
</evidence>
<evidence type="ECO:0000256" key="2">
    <source>
        <dbReference type="ARBA" id="ARBA00022475"/>
    </source>
</evidence>
<dbReference type="FunFam" id="1.10.510.10:FF:000060">
    <property type="entry name" value="G-type lectin S-receptor-like serine/threonine-protein kinase"/>
    <property type="match status" value="1"/>
</dbReference>
<gene>
    <name evidence="25" type="ORF">ISN45_Aa07g020610</name>
</gene>
<dbReference type="CDD" id="cd14066">
    <property type="entry name" value="STKc_IRAK"/>
    <property type="match status" value="1"/>
</dbReference>
<dbReference type="PROSITE" id="PS50927">
    <property type="entry name" value="BULB_LECTIN"/>
    <property type="match status" value="1"/>
</dbReference>
<dbReference type="FunFam" id="3.30.200.20:FF:000195">
    <property type="entry name" value="G-type lectin S-receptor-like serine/threonine-protein kinase"/>
    <property type="match status" value="1"/>
</dbReference>
<comment type="catalytic activity">
    <reaction evidence="17 19">
        <text>L-threonyl-[protein] + ATP = O-phospho-L-threonyl-[protein] + ADP + H(+)</text>
        <dbReference type="Rhea" id="RHEA:46608"/>
        <dbReference type="Rhea" id="RHEA-COMP:11060"/>
        <dbReference type="Rhea" id="RHEA-COMP:11605"/>
        <dbReference type="ChEBI" id="CHEBI:15378"/>
        <dbReference type="ChEBI" id="CHEBI:30013"/>
        <dbReference type="ChEBI" id="CHEBI:30616"/>
        <dbReference type="ChEBI" id="CHEBI:61977"/>
        <dbReference type="ChEBI" id="CHEBI:456216"/>
        <dbReference type="EC" id="2.7.11.1"/>
    </reaction>
</comment>
<evidence type="ECO:0000256" key="15">
    <source>
        <dbReference type="ARBA" id="ARBA00023157"/>
    </source>
</evidence>
<dbReference type="CDD" id="cd00028">
    <property type="entry name" value="B_lectin"/>
    <property type="match status" value="1"/>
</dbReference>
<dbReference type="PROSITE" id="PS00107">
    <property type="entry name" value="PROTEIN_KINASE_ATP"/>
    <property type="match status" value="1"/>
</dbReference>
<evidence type="ECO:0000259" key="23">
    <source>
        <dbReference type="PROSITE" id="PS50927"/>
    </source>
</evidence>
<dbReference type="SMART" id="SM00220">
    <property type="entry name" value="S_TKc"/>
    <property type="match status" value="1"/>
</dbReference>
<proteinExistence type="inferred from homology"/>
<comment type="similarity">
    <text evidence="19">Belongs to the protein kinase superfamily. Ser/Thr protein kinase family.</text>
</comment>
<dbReference type="InterPro" id="IPR017441">
    <property type="entry name" value="Protein_kinase_ATP_BS"/>
</dbReference>
<dbReference type="GO" id="GO:0048544">
    <property type="term" value="P:recognition of pollen"/>
    <property type="evidence" value="ECO:0007669"/>
    <property type="project" value="InterPro"/>
</dbReference>
<dbReference type="GO" id="GO:0004674">
    <property type="term" value="F:protein serine/threonine kinase activity"/>
    <property type="evidence" value="ECO:0007669"/>
    <property type="project" value="UniProtKB-KW"/>
</dbReference>
<comment type="caution">
    <text evidence="25">The sequence shown here is derived from an EMBL/GenBank/DDBJ whole genome shotgun (WGS) entry which is preliminary data.</text>
</comment>
<keyword evidence="26" id="KW-1185">Reference proteome</keyword>
<dbReference type="GO" id="GO:0005886">
    <property type="term" value="C:plasma membrane"/>
    <property type="evidence" value="ECO:0007669"/>
    <property type="project" value="UniProtKB-SubCell"/>
</dbReference>
<feature type="binding site" evidence="20">
    <location>
        <position position="552"/>
    </location>
    <ligand>
        <name>ATP</name>
        <dbReference type="ChEBI" id="CHEBI:30616"/>
    </ligand>
</feature>
<evidence type="ECO:0000256" key="19">
    <source>
        <dbReference type="PIRNR" id="PIRNR000641"/>
    </source>
</evidence>
<evidence type="ECO:0000256" key="5">
    <source>
        <dbReference type="ARBA" id="ARBA00022553"/>
    </source>
</evidence>
<keyword evidence="12 19" id="KW-0067">ATP-binding</keyword>
<dbReference type="Pfam" id="PF00954">
    <property type="entry name" value="S_locus_glycop"/>
    <property type="match status" value="1"/>
</dbReference>
<sequence>MRGVRSIYHHFITLCFFVVLVVLILFCCAFSIHANTLSSTESLTISRNLTIVSPGKIFELGFFKPSTRPRWYLGIWYKKIPERTYVWVANRDTPLSNSVGTLKISDGNLVILDHSNIPIWSTNTKGDVRSPIVAELLDTGNLVVRYFNNNSQEFLWQSFDFPTDTLLPEMKLGWDRKTGLNRFLTSYKSSNDPTSGDFSYKLETGVYSEFFMLAKNSPVYRTGPWNGIQFIGMPEMRKSDYVIYNFTENNEEVSFTFLMTSQNTYSRLKLSDKGEFERFTWIPTSSQWSLSWSSPKDQCDVYDLCGPYSYCDINTSPICHCIQGFEPKFPEWKLIDVAGGCVRRTPLNCGKDRFLPLKQMKLPDTKRVIVDRKIGVKDCKKRCLEDCNCTAYANTDIGGTGCVMWIGELLDIRNYAVGSQDLYVRLAASELGNEKNINGKIIGLIVGVSVVLFLSFITFCFWKWKHKQARASAAPNVNPERSPDILMDGMVIPSDIHLSTENITEDMLLPSTDFEVIVRATNNFSVSNKLGEGGFGIVYKGRLHNGKEFAVKRLSDLSHQGSDEFKTEVKVISRLQHINLVRILGCCASGKEKMLIYEYLENSSLDSHLFDKTRSSNLNWQRRFDITNGIARGILYLHHDSRCRIIHRDLKASNILLDKNMIPKISDFGMARIFSDDVNEAITRRIVGTYGYMSPEYAMDGIYSEKSDVFSFGVMLLEIVTGMKNRGFFNSDLDSNLLSYVWRNMEEEKGLAVADPNIIDSSSLSPTFRPDEVLRCIKIALLCVQEYAEDRPTMLSVVSMLGSETAEIPKAKAPGYCVGRSLHDTDSSSSLTWTFGFAFSDIEPR</sequence>
<dbReference type="Pfam" id="PF08276">
    <property type="entry name" value="PAN_2"/>
    <property type="match status" value="1"/>
</dbReference>
<evidence type="ECO:0000256" key="12">
    <source>
        <dbReference type="ARBA" id="ARBA00022840"/>
    </source>
</evidence>
<comment type="subcellular location">
    <subcellularLocation>
        <location evidence="1">Cell membrane</location>
        <topology evidence="1">Single-pass type I membrane protein</topology>
    </subcellularLocation>
</comment>
<evidence type="ECO:0000259" key="24">
    <source>
        <dbReference type="PROSITE" id="PS50948"/>
    </source>
</evidence>
<evidence type="ECO:0000313" key="25">
    <source>
        <dbReference type="EMBL" id="KAG7542034.1"/>
    </source>
</evidence>
<organism evidence="25 26">
    <name type="scientific">Arabidopsis thaliana x Arabidopsis arenosa</name>
    <dbReference type="NCBI Taxonomy" id="1240361"/>
    <lineage>
        <taxon>Eukaryota</taxon>
        <taxon>Viridiplantae</taxon>
        <taxon>Streptophyta</taxon>
        <taxon>Embryophyta</taxon>
        <taxon>Tracheophyta</taxon>
        <taxon>Spermatophyta</taxon>
        <taxon>Magnoliopsida</taxon>
        <taxon>eudicotyledons</taxon>
        <taxon>Gunneridae</taxon>
        <taxon>Pentapetalae</taxon>
        <taxon>rosids</taxon>
        <taxon>malvids</taxon>
        <taxon>Brassicales</taxon>
        <taxon>Brassicaceae</taxon>
        <taxon>Camelineae</taxon>
        <taxon>Arabidopsis</taxon>
    </lineage>
</organism>
<evidence type="ECO:0000256" key="17">
    <source>
        <dbReference type="ARBA" id="ARBA00047899"/>
    </source>
</evidence>
<dbReference type="InterPro" id="IPR003609">
    <property type="entry name" value="Pan_app"/>
</dbReference>
<keyword evidence="15" id="KW-1015">Disulfide bond</keyword>
<evidence type="ECO:0000256" key="11">
    <source>
        <dbReference type="ARBA" id="ARBA00022777"/>
    </source>
</evidence>
<name>A0A8T1Y5U1_9BRAS</name>
<dbReference type="InterPro" id="IPR001245">
    <property type="entry name" value="Ser-Thr/Tyr_kinase_cat_dom"/>
</dbReference>
<dbReference type="GO" id="GO:0030246">
    <property type="term" value="F:carbohydrate binding"/>
    <property type="evidence" value="ECO:0007669"/>
    <property type="project" value="UniProtKB-KW"/>
</dbReference>
<dbReference type="EMBL" id="JAEFBK010000012">
    <property type="protein sequence ID" value="KAG7542034.1"/>
    <property type="molecule type" value="Genomic_DNA"/>
</dbReference>
<comment type="catalytic activity">
    <reaction evidence="18 19">
        <text>L-seryl-[protein] + ATP = O-phospho-L-seryl-[protein] + ADP + H(+)</text>
        <dbReference type="Rhea" id="RHEA:17989"/>
        <dbReference type="Rhea" id="RHEA-COMP:9863"/>
        <dbReference type="Rhea" id="RHEA-COMP:11604"/>
        <dbReference type="ChEBI" id="CHEBI:15378"/>
        <dbReference type="ChEBI" id="CHEBI:29999"/>
        <dbReference type="ChEBI" id="CHEBI:30616"/>
        <dbReference type="ChEBI" id="CHEBI:83421"/>
        <dbReference type="ChEBI" id="CHEBI:456216"/>
        <dbReference type="EC" id="2.7.11.1"/>
    </reaction>
</comment>
<keyword evidence="10 19" id="KW-0547">Nucleotide-binding</keyword>
<evidence type="ECO:0000313" key="26">
    <source>
        <dbReference type="Proteomes" id="UP000694240"/>
    </source>
</evidence>
<evidence type="ECO:0000256" key="3">
    <source>
        <dbReference type="ARBA" id="ARBA00022527"/>
    </source>
</evidence>
<evidence type="ECO:0000256" key="10">
    <source>
        <dbReference type="ARBA" id="ARBA00022741"/>
    </source>
</evidence>
<dbReference type="PROSITE" id="PS50948">
    <property type="entry name" value="PAN"/>
    <property type="match status" value="1"/>
</dbReference>
<evidence type="ECO:0000256" key="16">
    <source>
        <dbReference type="ARBA" id="ARBA00023180"/>
    </source>
</evidence>
<dbReference type="PANTHER" id="PTHR32444:SF251">
    <property type="entry name" value="INACTIVE G-TYPE LECTIN S-RECEPTOR-LIKE SERINE_THREONINE-PROTEIN KINASE SRK-RELATED"/>
    <property type="match status" value="1"/>
</dbReference>
<keyword evidence="6 19" id="KW-0808">Transferase</keyword>
<dbReference type="Pfam" id="PF12398">
    <property type="entry name" value="DUF3660"/>
    <property type="match status" value="1"/>
</dbReference>
<keyword evidence="8" id="KW-0732">Signal</keyword>
<keyword evidence="16" id="KW-0325">Glycoprotein</keyword>
<dbReference type="FunFam" id="2.90.10.10:FF:000003">
    <property type="entry name" value="G-type lectin S-receptor-like serine/threonine-protein kinase"/>
    <property type="match status" value="1"/>
</dbReference>
<dbReference type="CDD" id="cd01098">
    <property type="entry name" value="PAN_AP_plant"/>
    <property type="match status" value="1"/>
</dbReference>
<dbReference type="InterPro" id="IPR022126">
    <property type="entry name" value="S-locus_recpt_kinase"/>
</dbReference>
<keyword evidence="9" id="KW-0430">Lectin</keyword>
<dbReference type="InterPro" id="IPR024171">
    <property type="entry name" value="SRK-like_kinase"/>
</dbReference>
<dbReference type="Pfam" id="PF11883">
    <property type="entry name" value="DUF3403"/>
    <property type="match status" value="1"/>
</dbReference>
<dbReference type="InterPro" id="IPR008271">
    <property type="entry name" value="Ser/Thr_kinase_AS"/>
</dbReference>
<reference evidence="25 26" key="1">
    <citation type="submission" date="2020-12" db="EMBL/GenBank/DDBJ databases">
        <title>Concerted genomic and epigenomic changes stabilize Arabidopsis allopolyploids.</title>
        <authorList>
            <person name="Chen Z."/>
        </authorList>
    </citation>
    <scope>NUCLEOTIDE SEQUENCE [LARGE SCALE GENOMIC DNA]</scope>
    <source>
        <strain evidence="25">Allo738</strain>
        <tissue evidence="25">Leaf</tissue>
    </source>
</reference>
<dbReference type="PANTHER" id="PTHR32444">
    <property type="entry name" value="BULB-TYPE LECTIN DOMAIN-CONTAINING PROTEIN"/>
    <property type="match status" value="1"/>
</dbReference>
<dbReference type="SMART" id="SM00473">
    <property type="entry name" value="PAN_AP"/>
    <property type="match status" value="1"/>
</dbReference>
<dbReference type="Pfam" id="PF01453">
    <property type="entry name" value="B_lectin"/>
    <property type="match status" value="1"/>
</dbReference>
<dbReference type="PROSITE" id="PS50011">
    <property type="entry name" value="PROTEIN_KINASE_DOM"/>
    <property type="match status" value="1"/>
</dbReference>
<evidence type="ECO:0000256" key="14">
    <source>
        <dbReference type="ARBA" id="ARBA00023136"/>
    </source>
</evidence>
<dbReference type="AlphaFoldDB" id="A0A8T1Y5U1"/>
<dbReference type="InterPro" id="IPR000719">
    <property type="entry name" value="Prot_kinase_dom"/>
</dbReference>
<dbReference type="SMART" id="SM00108">
    <property type="entry name" value="B_lectin"/>
    <property type="match status" value="1"/>
</dbReference>
<keyword evidence="11 19" id="KW-0418">Kinase</keyword>
<keyword evidence="7 21" id="KW-0812">Transmembrane</keyword>
<evidence type="ECO:0000256" key="4">
    <source>
        <dbReference type="ARBA" id="ARBA00022536"/>
    </source>
</evidence>